<dbReference type="PANTHER" id="PTHR46268">
    <property type="entry name" value="STRESS RESPONSE PROTEIN NHAX"/>
    <property type="match status" value="1"/>
</dbReference>
<evidence type="ECO:0000259" key="2">
    <source>
        <dbReference type="Pfam" id="PF00582"/>
    </source>
</evidence>
<dbReference type="Gene3D" id="3.40.50.620">
    <property type="entry name" value="HUPs"/>
    <property type="match status" value="2"/>
</dbReference>
<dbReference type="InterPro" id="IPR006016">
    <property type="entry name" value="UspA"/>
</dbReference>
<name>A0A931A955_9ACTN</name>
<reference evidence="3" key="1">
    <citation type="submission" date="2020-11" db="EMBL/GenBank/DDBJ databases">
        <title>Whole-genome analyses of Nonomuraea sp. K274.</title>
        <authorList>
            <person name="Veyisoglu A."/>
        </authorList>
    </citation>
    <scope>NUCLEOTIDE SEQUENCE</scope>
    <source>
        <strain evidence="3">K274</strain>
    </source>
</reference>
<dbReference type="Pfam" id="PF00582">
    <property type="entry name" value="Usp"/>
    <property type="match status" value="2"/>
</dbReference>
<dbReference type="Proteomes" id="UP000605361">
    <property type="component" value="Unassembled WGS sequence"/>
</dbReference>
<keyword evidence="4" id="KW-1185">Reference proteome</keyword>
<accession>A0A931A955</accession>
<feature type="domain" description="UspA" evidence="2">
    <location>
        <begin position="2"/>
        <end position="129"/>
    </location>
</feature>
<evidence type="ECO:0000313" key="4">
    <source>
        <dbReference type="Proteomes" id="UP000605361"/>
    </source>
</evidence>
<proteinExistence type="inferred from homology"/>
<organism evidence="3 4">
    <name type="scientific">Nonomuraea cypriaca</name>
    <dbReference type="NCBI Taxonomy" id="1187855"/>
    <lineage>
        <taxon>Bacteria</taxon>
        <taxon>Bacillati</taxon>
        <taxon>Actinomycetota</taxon>
        <taxon>Actinomycetes</taxon>
        <taxon>Streptosporangiales</taxon>
        <taxon>Streptosporangiaceae</taxon>
        <taxon>Nonomuraea</taxon>
    </lineage>
</organism>
<dbReference type="EMBL" id="JADOGI010000017">
    <property type="protein sequence ID" value="MBF8185729.1"/>
    <property type="molecule type" value="Genomic_DNA"/>
</dbReference>
<dbReference type="AlphaFoldDB" id="A0A931A955"/>
<feature type="domain" description="UspA" evidence="2">
    <location>
        <begin position="137"/>
        <end position="273"/>
    </location>
</feature>
<comment type="caution">
    <text evidence="3">The sequence shown here is derived from an EMBL/GenBank/DDBJ whole genome shotgun (WGS) entry which is preliminary data.</text>
</comment>
<gene>
    <name evidence="3" type="ORF">ITP53_08245</name>
</gene>
<dbReference type="RefSeq" id="WP_195894711.1">
    <property type="nucleotide sequence ID" value="NZ_JADOGI010000017.1"/>
</dbReference>
<evidence type="ECO:0000256" key="1">
    <source>
        <dbReference type="ARBA" id="ARBA00008791"/>
    </source>
</evidence>
<comment type="similarity">
    <text evidence="1">Belongs to the universal stress protein A family.</text>
</comment>
<evidence type="ECO:0000313" key="3">
    <source>
        <dbReference type="EMBL" id="MBF8185729.1"/>
    </source>
</evidence>
<sequence length="288" mass="29887">MAGQIVAGVDGSAPATAALEWAAADAERRGLGLRLVHVCETWRHEVPSTKYCAGVLEAAADRARDLTRDVEVTTALLPGKVVDTLVEESATADGLVVGSRGLGGFAGMMMGSVSMAVAGHAAGPVVVVRAPAVLRHDRVVVGYDGSEHARVAMEYALEQARARLAHLHIVSAWQVPGFAPYALADGGLIEQAVEEETRAARRRVLPWLEANSDLIITDEEPCEHPVSALVRASETADLVVVGSRGHGGFMSAVLGSVSHGVLHHVTCPVAVVRPRAGLTPGAGGTSGE</sequence>
<protein>
    <submittedName>
        <fullName evidence="3">Universal stress protein</fullName>
    </submittedName>
</protein>
<dbReference type="SUPFAM" id="SSF52402">
    <property type="entry name" value="Adenine nucleotide alpha hydrolases-like"/>
    <property type="match status" value="2"/>
</dbReference>
<dbReference type="InterPro" id="IPR014729">
    <property type="entry name" value="Rossmann-like_a/b/a_fold"/>
</dbReference>
<dbReference type="InterPro" id="IPR006015">
    <property type="entry name" value="Universal_stress_UspA"/>
</dbReference>
<dbReference type="PANTHER" id="PTHR46268:SF6">
    <property type="entry name" value="UNIVERSAL STRESS PROTEIN UP12"/>
    <property type="match status" value="1"/>
</dbReference>
<dbReference type="PRINTS" id="PR01438">
    <property type="entry name" value="UNVRSLSTRESS"/>
</dbReference>